<keyword evidence="1" id="KW-0472">Membrane</keyword>
<evidence type="ECO:0000256" key="1">
    <source>
        <dbReference type="SAM" id="Phobius"/>
    </source>
</evidence>
<keyword evidence="1" id="KW-1133">Transmembrane helix</keyword>
<keyword evidence="1" id="KW-0812">Transmembrane</keyword>
<proteinExistence type="predicted"/>
<name>A0A0D0DS89_9AGAM</name>
<reference evidence="3" key="2">
    <citation type="submission" date="2015-01" db="EMBL/GenBank/DDBJ databases">
        <title>Evolutionary Origins and Diversification of the Mycorrhizal Mutualists.</title>
        <authorList>
            <consortium name="DOE Joint Genome Institute"/>
            <consortium name="Mycorrhizal Genomics Consortium"/>
            <person name="Kohler A."/>
            <person name="Kuo A."/>
            <person name="Nagy L.G."/>
            <person name="Floudas D."/>
            <person name="Copeland A."/>
            <person name="Barry K.W."/>
            <person name="Cichocki N."/>
            <person name="Veneault-Fourrey C."/>
            <person name="LaButti K."/>
            <person name="Lindquist E.A."/>
            <person name="Lipzen A."/>
            <person name="Lundell T."/>
            <person name="Morin E."/>
            <person name="Murat C."/>
            <person name="Riley R."/>
            <person name="Ohm R."/>
            <person name="Sun H."/>
            <person name="Tunlid A."/>
            <person name="Henrissat B."/>
            <person name="Grigoriev I.V."/>
            <person name="Hibbett D.S."/>
            <person name="Martin F."/>
        </authorList>
    </citation>
    <scope>NUCLEOTIDE SEQUENCE [LARGE SCALE GENOMIC DNA]</scope>
    <source>
        <strain evidence="3">Ve08.2h10</strain>
    </source>
</reference>
<dbReference type="InParanoid" id="A0A0D0DS89"/>
<feature type="transmembrane region" description="Helical" evidence="1">
    <location>
        <begin position="76"/>
        <end position="99"/>
    </location>
</feature>
<gene>
    <name evidence="2" type="ORF">PAXRUDRAFT_322485</name>
</gene>
<dbReference type="EMBL" id="KN824997">
    <property type="protein sequence ID" value="KIK96223.1"/>
    <property type="molecule type" value="Genomic_DNA"/>
</dbReference>
<keyword evidence="3" id="KW-1185">Reference proteome</keyword>
<accession>A0A0D0DS89</accession>
<protein>
    <submittedName>
        <fullName evidence="2">Uncharacterized protein</fullName>
    </submittedName>
</protein>
<evidence type="ECO:0000313" key="3">
    <source>
        <dbReference type="Proteomes" id="UP000054538"/>
    </source>
</evidence>
<dbReference type="PANTHER" id="PTHR39605:SF1">
    <property type="entry name" value="MAJOR FACILITATOR SUPERFAMILY (MFS) PROFILE DOMAIN-CONTAINING PROTEIN"/>
    <property type="match status" value="1"/>
</dbReference>
<dbReference type="OrthoDB" id="2550114at2759"/>
<evidence type="ECO:0000313" key="2">
    <source>
        <dbReference type="EMBL" id="KIK96223.1"/>
    </source>
</evidence>
<reference evidence="2 3" key="1">
    <citation type="submission" date="2014-04" db="EMBL/GenBank/DDBJ databases">
        <authorList>
            <consortium name="DOE Joint Genome Institute"/>
            <person name="Kuo A."/>
            <person name="Kohler A."/>
            <person name="Jargeat P."/>
            <person name="Nagy L.G."/>
            <person name="Floudas D."/>
            <person name="Copeland A."/>
            <person name="Barry K.W."/>
            <person name="Cichocki N."/>
            <person name="Veneault-Fourrey C."/>
            <person name="LaButti K."/>
            <person name="Lindquist E.A."/>
            <person name="Lipzen A."/>
            <person name="Lundell T."/>
            <person name="Morin E."/>
            <person name="Murat C."/>
            <person name="Sun H."/>
            <person name="Tunlid A."/>
            <person name="Henrissat B."/>
            <person name="Grigoriev I.V."/>
            <person name="Hibbett D.S."/>
            <person name="Martin F."/>
            <person name="Nordberg H.P."/>
            <person name="Cantor M.N."/>
            <person name="Hua S.X."/>
        </authorList>
    </citation>
    <scope>NUCLEOTIDE SEQUENCE [LARGE SCALE GENOMIC DNA]</scope>
    <source>
        <strain evidence="2 3">Ve08.2h10</strain>
    </source>
</reference>
<feature type="transmembrane region" description="Helical" evidence="1">
    <location>
        <begin position="180"/>
        <end position="201"/>
    </location>
</feature>
<dbReference type="STRING" id="930991.A0A0D0DS89"/>
<dbReference type="HOGENOM" id="CLU_107722_0_0_1"/>
<dbReference type="Proteomes" id="UP000054538">
    <property type="component" value="Unassembled WGS sequence"/>
</dbReference>
<feature type="transmembrane region" description="Helical" evidence="1">
    <location>
        <begin position="119"/>
        <end position="137"/>
    </location>
</feature>
<organism evidence="2 3">
    <name type="scientific">Paxillus rubicundulus Ve08.2h10</name>
    <dbReference type="NCBI Taxonomy" id="930991"/>
    <lineage>
        <taxon>Eukaryota</taxon>
        <taxon>Fungi</taxon>
        <taxon>Dikarya</taxon>
        <taxon>Basidiomycota</taxon>
        <taxon>Agaricomycotina</taxon>
        <taxon>Agaricomycetes</taxon>
        <taxon>Agaricomycetidae</taxon>
        <taxon>Boletales</taxon>
        <taxon>Paxilineae</taxon>
        <taxon>Paxillaceae</taxon>
        <taxon>Paxillus</taxon>
    </lineage>
</organism>
<sequence>MGLGDCGVEMNRTGRHLTCILIGRTGNMSNSIKMDDLSQLGKGGTLAGAAKDNNAGTAEQESIDIAIDRLDESVSFWAWASAAGIAVFSLCLLAFPRFLLFLAEPSRSQGTLTSLEQYLALQLGIILGTVAVTIISAIPNESPHIGSHRKAPHPHPLLGPVTAASLMMALSSYSNRSIGTLATTVLVGSGFNGLFGLWMLVFAGSSVTSRKTGADKHTSSFIFCNKSAASVKKRLWKRDQVRNLKYASS</sequence>
<dbReference type="AlphaFoldDB" id="A0A0D0DS89"/>
<dbReference type="PANTHER" id="PTHR39605">
    <property type="entry name" value="MAJOR FACILITATOR SUPERFAMILY (MFS) PROFILE DOMAIN-CONTAINING PROTEIN"/>
    <property type="match status" value="1"/>
</dbReference>